<keyword evidence="2" id="KW-1185">Reference proteome</keyword>
<dbReference type="RefSeq" id="WP_131163488.1">
    <property type="nucleotide sequence ID" value="NZ_CP076657.1"/>
</dbReference>
<organism evidence="1 2">
    <name type="scientific">Campylobacter novaezeelandiae</name>
    <dbReference type="NCBI Taxonomy" id="2267891"/>
    <lineage>
        <taxon>Bacteria</taxon>
        <taxon>Pseudomonadati</taxon>
        <taxon>Campylobacterota</taxon>
        <taxon>Epsilonproteobacteria</taxon>
        <taxon>Campylobacterales</taxon>
        <taxon>Campylobacteraceae</taxon>
        <taxon>Campylobacter</taxon>
    </lineage>
</organism>
<gene>
    <name evidence="1" type="ORF">DU473_06425</name>
</gene>
<protein>
    <submittedName>
        <fullName evidence="1">Uncharacterized protein</fullName>
    </submittedName>
</protein>
<dbReference type="Proteomes" id="UP000292583">
    <property type="component" value="Unassembled WGS sequence"/>
</dbReference>
<comment type="caution">
    <text evidence="1">The sequence shown here is derived from an EMBL/GenBank/DDBJ whole genome shotgun (WGS) entry which is preliminary data.</text>
</comment>
<dbReference type="OrthoDB" id="5339506at2"/>
<accession>A0A4Q9JVB5</accession>
<dbReference type="EMBL" id="QPGR01000012">
    <property type="protein sequence ID" value="TBR79939.1"/>
    <property type="molecule type" value="Genomic_DNA"/>
</dbReference>
<reference evidence="1 2" key="1">
    <citation type="submission" date="2018-07" db="EMBL/GenBank/DDBJ databases">
        <title>Campylobacter zealandensis sp. nov., isolated from birds and water in New Zealand.</title>
        <authorList>
            <person name="Wilkinson D.A."/>
            <person name="Biggs P.J."/>
            <person name="French N.P."/>
            <person name="Midwinter A.C."/>
        </authorList>
    </citation>
    <scope>NUCLEOTIDE SEQUENCE [LARGE SCALE GENOMIC DNA]</scope>
    <source>
        <strain evidence="1 2">B423b</strain>
    </source>
</reference>
<name>A0A4Q9JVB5_9BACT</name>
<proteinExistence type="predicted"/>
<evidence type="ECO:0000313" key="1">
    <source>
        <dbReference type="EMBL" id="TBR79939.1"/>
    </source>
</evidence>
<dbReference type="AlphaFoldDB" id="A0A4Q9JVB5"/>
<sequence>MAFYLLIAALSFLMLYFAVKKYTLKIDEKTLLEPIKTDIYPKFCDYIDEKIRELKYKVQNNELELLDMDKKDNFLEHLGDLSRELTFIQTMNLSKKNDELWQNELFNFLKKLEQIIEDFLKDSQMLNDQLRIDLMQNFKMLKGED</sequence>
<evidence type="ECO:0000313" key="2">
    <source>
        <dbReference type="Proteomes" id="UP000292583"/>
    </source>
</evidence>